<name>A0AAD7RF08_9TELE</name>
<protein>
    <submittedName>
        <fullName evidence="1">Uncharacterized protein</fullName>
    </submittedName>
</protein>
<organism evidence="1 2">
    <name type="scientific">Aldrovandia affinis</name>
    <dbReference type="NCBI Taxonomy" id="143900"/>
    <lineage>
        <taxon>Eukaryota</taxon>
        <taxon>Metazoa</taxon>
        <taxon>Chordata</taxon>
        <taxon>Craniata</taxon>
        <taxon>Vertebrata</taxon>
        <taxon>Euteleostomi</taxon>
        <taxon>Actinopterygii</taxon>
        <taxon>Neopterygii</taxon>
        <taxon>Teleostei</taxon>
        <taxon>Notacanthiformes</taxon>
        <taxon>Halosauridae</taxon>
        <taxon>Aldrovandia</taxon>
    </lineage>
</organism>
<evidence type="ECO:0000313" key="1">
    <source>
        <dbReference type="EMBL" id="KAJ8378690.1"/>
    </source>
</evidence>
<dbReference type="AlphaFoldDB" id="A0AAD7RF08"/>
<sequence length="93" mass="10239">MGKEDVLVRNGPCAPLMPSLVQQGTFIRYHSIPTEKAFKRLQLISGVVTQGPLSAATLPPVLTDDRTTRRDVTPLEERVLSRLRDARVSDGVV</sequence>
<evidence type="ECO:0000313" key="2">
    <source>
        <dbReference type="Proteomes" id="UP001221898"/>
    </source>
</evidence>
<comment type="caution">
    <text evidence="1">The sequence shown here is derived from an EMBL/GenBank/DDBJ whole genome shotgun (WGS) entry which is preliminary data.</text>
</comment>
<gene>
    <name evidence="1" type="ORF">AAFF_G00237390</name>
</gene>
<dbReference type="EMBL" id="JAINUG010000314">
    <property type="protein sequence ID" value="KAJ8378690.1"/>
    <property type="molecule type" value="Genomic_DNA"/>
</dbReference>
<dbReference type="Proteomes" id="UP001221898">
    <property type="component" value="Unassembled WGS sequence"/>
</dbReference>
<reference evidence="1" key="1">
    <citation type="journal article" date="2023" name="Science">
        <title>Genome structures resolve the early diversification of teleost fishes.</title>
        <authorList>
            <person name="Parey E."/>
            <person name="Louis A."/>
            <person name="Montfort J."/>
            <person name="Bouchez O."/>
            <person name="Roques C."/>
            <person name="Iampietro C."/>
            <person name="Lluch J."/>
            <person name="Castinel A."/>
            <person name="Donnadieu C."/>
            <person name="Desvignes T."/>
            <person name="Floi Bucao C."/>
            <person name="Jouanno E."/>
            <person name="Wen M."/>
            <person name="Mejri S."/>
            <person name="Dirks R."/>
            <person name="Jansen H."/>
            <person name="Henkel C."/>
            <person name="Chen W.J."/>
            <person name="Zahm M."/>
            <person name="Cabau C."/>
            <person name="Klopp C."/>
            <person name="Thompson A.W."/>
            <person name="Robinson-Rechavi M."/>
            <person name="Braasch I."/>
            <person name="Lecointre G."/>
            <person name="Bobe J."/>
            <person name="Postlethwait J.H."/>
            <person name="Berthelot C."/>
            <person name="Roest Crollius H."/>
            <person name="Guiguen Y."/>
        </authorList>
    </citation>
    <scope>NUCLEOTIDE SEQUENCE</scope>
    <source>
        <strain evidence="1">NC1722</strain>
    </source>
</reference>
<keyword evidence="2" id="KW-1185">Reference proteome</keyword>
<accession>A0AAD7RF08</accession>
<proteinExistence type="predicted"/>